<comment type="similarity">
    <text evidence="1 4">Belongs to the aldehyde dehydrogenase family.</text>
</comment>
<gene>
    <name evidence="6" type="ORF">CDQ91_13895</name>
</gene>
<dbReference type="CDD" id="cd07103">
    <property type="entry name" value="ALDH_F5_SSADH_GabD"/>
    <property type="match status" value="1"/>
</dbReference>
<organism evidence="6 7">
    <name type="scientific">Sphingopyxis witflariensis</name>
    <dbReference type="NCBI Taxonomy" id="173675"/>
    <lineage>
        <taxon>Bacteria</taxon>
        <taxon>Pseudomonadati</taxon>
        <taxon>Pseudomonadota</taxon>
        <taxon>Alphaproteobacteria</taxon>
        <taxon>Sphingomonadales</taxon>
        <taxon>Sphingomonadaceae</taxon>
        <taxon>Sphingopyxis</taxon>
    </lineage>
</organism>
<dbReference type="InterPro" id="IPR016163">
    <property type="entry name" value="Ald_DH_C"/>
</dbReference>
<reference evidence="6 7" key="1">
    <citation type="journal article" date="2002" name="Int. J. Syst. Evol. Microbiol.">
        <title>Sphingopyxis witflariensis sp. nov., isolated from activated sludge.</title>
        <authorList>
            <person name="Kampfer P."/>
            <person name="Witzenberger R."/>
            <person name="Denner E.B."/>
            <person name="Busse H.J."/>
            <person name="Neef A."/>
        </authorList>
    </citation>
    <scope>NUCLEOTIDE SEQUENCE [LARGE SCALE GENOMIC DNA]</scope>
    <source>
        <strain evidence="6 7">DSM 14551</strain>
    </source>
</reference>
<sequence>MATVLDRVESRSGEERQSELLIGGRWRSGSDGRRFTIEDPATGLPLCEAVDASPADALAALDAAVAAQPDWARVAPRERAEILRRGFDLLMADREAFASLIAQETGKPLAEARGEVAYAAEFLRWFSEEAVRVHGRYQIAPDGGLRHLVSRKSVGPCLLVTPWNFPLAMVTRKVAPAVAAGCTMVVKPSELTPATAARFAALMTEAGLPAGVLNLIPTLRAEAAIGALLADPRLRKLSFTGSTRVGRLLLAATAVNVQRSSLELGGNAPFLIFEDADLDAAIEGAMQAKLRNAEQACTAANRFLVHEAIADEFLSRLGRAFEAVTFGDREGAIGPLINRNARDHVHALVSDALARGARLITGGDLPEGPGHFYPPTLLADVAPGSRLLDEEIFGPVAPVQRFACETEAISAANATPYGLAAYAYTADLDRALRLQDELHAGMLGINTGLVSDPAAPFGGVKHSGLGREGGAEGIEEYLSIHYAAIGRASPRSLDAFQDRTTAAA</sequence>
<keyword evidence="7" id="KW-1185">Reference proteome</keyword>
<evidence type="ECO:0000256" key="4">
    <source>
        <dbReference type="RuleBase" id="RU003345"/>
    </source>
</evidence>
<dbReference type="Gene3D" id="3.40.605.10">
    <property type="entry name" value="Aldehyde Dehydrogenase, Chain A, domain 1"/>
    <property type="match status" value="1"/>
</dbReference>
<dbReference type="FunFam" id="3.40.605.10:FF:000007">
    <property type="entry name" value="NAD/NADP-dependent betaine aldehyde dehydrogenase"/>
    <property type="match status" value="1"/>
</dbReference>
<proteinExistence type="inferred from homology"/>
<comment type="caution">
    <text evidence="6">The sequence shown here is derived from an EMBL/GenBank/DDBJ whole genome shotgun (WGS) entry which is preliminary data.</text>
</comment>
<dbReference type="GO" id="GO:0009450">
    <property type="term" value="P:gamma-aminobutyric acid catabolic process"/>
    <property type="evidence" value="ECO:0007669"/>
    <property type="project" value="TreeGrafter"/>
</dbReference>
<dbReference type="FunFam" id="3.40.309.10:FF:000004">
    <property type="entry name" value="Succinate-semialdehyde dehydrogenase I"/>
    <property type="match status" value="1"/>
</dbReference>
<feature type="domain" description="Aldehyde dehydrogenase" evidence="5">
    <location>
        <begin position="26"/>
        <end position="480"/>
    </location>
</feature>
<dbReference type="InterPro" id="IPR016162">
    <property type="entry name" value="Ald_DH_N"/>
</dbReference>
<dbReference type="GO" id="GO:0004777">
    <property type="term" value="F:succinate-semialdehyde dehydrogenase (NAD+) activity"/>
    <property type="evidence" value="ECO:0007669"/>
    <property type="project" value="TreeGrafter"/>
</dbReference>
<dbReference type="AlphaFoldDB" id="A0A246JQT7"/>
<dbReference type="InterPro" id="IPR015590">
    <property type="entry name" value="Aldehyde_DH_dom"/>
</dbReference>
<dbReference type="EMBL" id="NISJ01000007">
    <property type="protein sequence ID" value="OWQ95370.1"/>
    <property type="molecule type" value="Genomic_DNA"/>
</dbReference>
<dbReference type="OrthoDB" id="9802947at2"/>
<evidence type="ECO:0000256" key="3">
    <source>
        <dbReference type="PROSITE-ProRule" id="PRU10007"/>
    </source>
</evidence>
<dbReference type="SUPFAM" id="SSF53720">
    <property type="entry name" value="ALDH-like"/>
    <property type="match status" value="1"/>
</dbReference>
<evidence type="ECO:0000259" key="5">
    <source>
        <dbReference type="Pfam" id="PF00171"/>
    </source>
</evidence>
<dbReference type="PANTHER" id="PTHR43353:SF5">
    <property type="entry name" value="SUCCINATE-SEMIALDEHYDE DEHYDROGENASE, MITOCHONDRIAL"/>
    <property type="match status" value="1"/>
</dbReference>
<protein>
    <submittedName>
        <fullName evidence="6">NAD-dependent succinate-semialdehyde dehydrogenase</fullName>
    </submittedName>
</protein>
<keyword evidence="2 4" id="KW-0560">Oxidoreductase</keyword>
<dbReference type="Proteomes" id="UP000197097">
    <property type="component" value="Unassembled WGS sequence"/>
</dbReference>
<name>A0A246JQT7_9SPHN</name>
<accession>A0A246JQT7</accession>
<feature type="active site" evidence="3">
    <location>
        <position position="263"/>
    </location>
</feature>
<dbReference type="RefSeq" id="WP_088473332.1">
    <property type="nucleotide sequence ID" value="NZ_NISJ01000007.1"/>
</dbReference>
<evidence type="ECO:0000256" key="2">
    <source>
        <dbReference type="ARBA" id="ARBA00023002"/>
    </source>
</evidence>
<dbReference type="InterPro" id="IPR016161">
    <property type="entry name" value="Ald_DH/histidinol_DH"/>
</dbReference>
<evidence type="ECO:0000256" key="1">
    <source>
        <dbReference type="ARBA" id="ARBA00009986"/>
    </source>
</evidence>
<dbReference type="Gene3D" id="3.40.309.10">
    <property type="entry name" value="Aldehyde Dehydrogenase, Chain A, domain 2"/>
    <property type="match status" value="1"/>
</dbReference>
<dbReference type="PROSITE" id="PS00687">
    <property type="entry name" value="ALDEHYDE_DEHYDR_GLU"/>
    <property type="match status" value="1"/>
</dbReference>
<dbReference type="Pfam" id="PF00171">
    <property type="entry name" value="Aldedh"/>
    <property type="match status" value="1"/>
</dbReference>
<dbReference type="InterPro" id="IPR050740">
    <property type="entry name" value="Aldehyde_DH_Superfamily"/>
</dbReference>
<dbReference type="InterPro" id="IPR029510">
    <property type="entry name" value="Ald_DH_CS_GLU"/>
</dbReference>
<dbReference type="PANTHER" id="PTHR43353">
    <property type="entry name" value="SUCCINATE-SEMIALDEHYDE DEHYDROGENASE, MITOCHONDRIAL"/>
    <property type="match status" value="1"/>
</dbReference>
<evidence type="ECO:0000313" key="6">
    <source>
        <dbReference type="EMBL" id="OWQ95370.1"/>
    </source>
</evidence>
<evidence type="ECO:0000313" key="7">
    <source>
        <dbReference type="Proteomes" id="UP000197097"/>
    </source>
</evidence>